<evidence type="ECO:0000256" key="5">
    <source>
        <dbReference type="ARBA" id="ARBA00023277"/>
    </source>
</evidence>
<dbReference type="RefSeq" id="WP_221341542.1">
    <property type="nucleotide sequence ID" value="NZ_JACHIN010000016.1"/>
</dbReference>
<dbReference type="InterPro" id="IPR000887">
    <property type="entry name" value="Aldlse_KDPG_KHG"/>
</dbReference>
<comment type="similarity">
    <text evidence="2">Belongs to the KHG/KDPG aldolase family.</text>
</comment>
<comment type="subunit">
    <text evidence="3">Homotrimer.</text>
</comment>
<evidence type="ECO:0000256" key="1">
    <source>
        <dbReference type="ARBA" id="ARBA00004761"/>
    </source>
</evidence>
<gene>
    <name evidence="6" type="ORF">HNR40_008785</name>
</gene>
<protein>
    <submittedName>
        <fullName evidence="6">2-dehydro-3-deoxyphosphogluconate aldolase/(4S)-4-hydroxy-2-oxoglutarate aldolase</fullName>
        <ecNumber evidence="6">4.1.2.14</ecNumber>
        <ecNumber evidence="6">4.1.3.42</ecNumber>
    </submittedName>
</protein>
<proteinExistence type="inferred from homology"/>
<dbReference type="EC" id="4.1.2.14" evidence="6"/>
<dbReference type="InterPro" id="IPR013785">
    <property type="entry name" value="Aldolase_TIM"/>
</dbReference>
<dbReference type="SUPFAM" id="SSF51569">
    <property type="entry name" value="Aldolase"/>
    <property type="match status" value="1"/>
</dbReference>
<evidence type="ECO:0000256" key="3">
    <source>
        <dbReference type="ARBA" id="ARBA00011233"/>
    </source>
</evidence>
<name>A0A7W8ABK6_9ACTN</name>
<comment type="pathway">
    <text evidence="1">Carbohydrate acid metabolism.</text>
</comment>
<keyword evidence="4 6" id="KW-0456">Lyase</keyword>
<dbReference type="GO" id="GO:0106009">
    <property type="term" value="F:(4S)-4-hydroxy-2-oxoglutarate aldolase activity"/>
    <property type="evidence" value="ECO:0007669"/>
    <property type="project" value="UniProtKB-EC"/>
</dbReference>
<accession>A0A7W8ABK6</accession>
<evidence type="ECO:0000313" key="6">
    <source>
        <dbReference type="EMBL" id="MBB5083282.1"/>
    </source>
</evidence>
<reference evidence="6 7" key="1">
    <citation type="submission" date="2020-08" db="EMBL/GenBank/DDBJ databases">
        <title>Genomic Encyclopedia of Type Strains, Phase IV (KMG-IV): sequencing the most valuable type-strain genomes for metagenomic binning, comparative biology and taxonomic classification.</title>
        <authorList>
            <person name="Goeker M."/>
        </authorList>
    </citation>
    <scope>NUCLEOTIDE SEQUENCE [LARGE SCALE GENOMIC DNA]</scope>
    <source>
        <strain evidence="6 7">DSM 45385</strain>
    </source>
</reference>
<keyword evidence="7" id="KW-1185">Reference proteome</keyword>
<organism evidence="6 7">
    <name type="scientific">Nonomuraea endophytica</name>
    <dbReference type="NCBI Taxonomy" id="714136"/>
    <lineage>
        <taxon>Bacteria</taxon>
        <taxon>Bacillati</taxon>
        <taxon>Actinomycetota</taxon>
        <taxon>Actinomycetes</taxon>
        <taxon>Streptosporangiales</taxon>
        <taxon>Streptosporangiaceae</taxon>
        <taxon>Nonomuraea</taxon>
    </lineage>
</organism>
<comment type="caution">
    <text evidence="6">The sequence shown here is derived from an EMBL/GenBank/DDBJ whole genome shotgun (WGS) entry which is preliminary data.</text>
</comment>
<dbReference type="PANTHER" id="PTHR30246">
    <property type="entry name" value="2-KETO-3-DEOXY-6-PHOSPHOGLUCONATE ALDOLASE"/>
    <property type="match status" value="1"/>
</dbReference>
<dbReference type="Pfam" id="PF01081">
    <property type="entry name" value="Aldolase"/>
    <property type="match status" value="1"/>
</dbReference>
<dbReference type="GO" id="GO:0008675">
    <property type="term" value="F:2-dehydro-3-deoxy-phosphogluconate aldolase activity"/>
    <property type="evidence" value="ECO:0007669"/>
    <property type="project" value="UniProtKB-EC"/>
</dbReference>
<keyword evidence="5" id="KW-0119">Carbohydrate metabolism</keyword>
<evidence type="ECO:0000256" key="2">
    <source>
        <dbReference type="ARBA" id="ARBA00006906"/>
    </source>
</evidence>
<evidence type="ECO:0000313" key="7">
    <source>
        <dbReference type="Proteomes" id="UP000568380"/>
    </source>
</evidence>
<sequence length="204" mass="20924">MSMYRWQVMNRIAERRVVGIVRAINAEAAVQAALTTVDTGLDVVEVSLTTPGALDAIAEIARSRPEAVIGAGTVLDEPTARLAALAGARFLVSPSLHWQVLSTGHRYGLAVLPGVATATEIVTALESGADAVKLFPARASSPDVLRDLLQALPQAPVVPTGGITVENAPAWIAAGAVACGIGSAITSGDTTTVKTLLTTLNPTP</sequence>
<dbReference type="NCBIfam" id="TIGR01182">
    <property type="entry name" value="eda"/>
    <property type="match status" value="1"/>
</dbReference>
<dbReference type="Proteomes" id="UP000568380">
    <property type="component" value="Unassembled WGS sequence"/>
</dbReference>
<dbReference type="EMBL" id="JACHIN010000016">
    <property type="protein sequence ID" value="MBB5083282.1"/>
    <property type="molecule type" value="Genomic_DNA"/>
</dbReference>
<evidence type="ECO:0000256" key="4">
    <source>
        <dbReference type="ARBA" id="ARBA00023239"/>
    </source>
</evidence>
<dbReference type="Gene3D" id="3.20.20.70">
    <property type="entry name" value="Aldolase class I"/>
    <property type="match status" value="1"/>
</dbReference>
<dbReference type="EC" id="4.1.3.42" evidence="6"/>
<dbReference type="CDD" id="cd00452">
    <property type="entry name" value="KDPG_aldolase"/>
    <property type="match status" value="1"/>
</dbReference>
<dbReference type="PANTHER" id="PTHR30246:SF1">
    <property type="entry name" value="2-DEHYDRO-3-DEOXY-6-PHOSPHOGALACTONATE ALDOLASE-RELATED"/>
    <property type="match status" value="1"/>
</dbReference>
<dbReference type="AlphaFoldDB" id="A0A7W8ABK6"/>